<feature type="region of interest" description="Disordered" evidence="1">
    <location>
        <begin position="23"/>
        <end position="193"/>
    </location>
</feature>
<organism evidence="2 3">
    <name type="scientific">Paraconiothyrium brasiliense</name>
    <dbReference type="NCBI Taxonomy" id="300254"/>
    <lineage>
        <taxon>Eukaryota</taxon>
        <taxon>Fungi</taxon>
        <taxon>Dikarya</taxon>
        <taxon>Ascomycota</taxon>
        <taxon>Pezizomycotina</taxon>
        <taxon>Dothideomycetes</taxon>
        <taxon>Pleosporomycetidae</taxon>
        <taxon>Pleosporales</taxon>
        <taxon>Massarineae</taxon>
        <taxon>Didymosphaeriaceae</taxon>
        <taxon>Paraconiothyrium</taxon>
    </lineage>
</organism>
<dbReference type="Proteomes" id="UP001521785">
    <property type="component" value="Unassembled WGS sequence"/>
</dbReference>
<feature type="compositionally biased region" description="Low complexity" evidence="1">
    <location>
        <begin position="107"/>
        <end position="121"/>
    </location>
</feature>
<name>A0ABR3RAF8_9PLEO</name>
<evidence type="ECO:0000313" key="3">
    <source>
        <dbReference type="Proteomes" id="UP001521785"/>
    </source>
</evidence>
<evidence type="ECO:0000256" key="1">
    <source>
        <dbReference type="SAM" id="MobiDB-lite"/>
    </source>
</evidence>
<reference evidence="2 3" key="1">
    <citation type="submission" date="2024-02" db="EMBL/GenBank/DDBJ databases">
        <title>De novo assembly and annotation of 12 fungi associated with fruit tree decline syndrome in Ontario, Canada.</title>
        <authorList>
            <person name="Sulman M."/>
            <person name="Ellouze W."/>
            <person name="Ilyukhin E."/>
        </authorList>
    </citation>
    <scope>NUCLEOTIDE SEQUENCE [LARGE SCALE GENOMIC DNA]</scope>
    <source>
        <strain evidence="2 3">M42-189</strain>
    </source>
</reference>
<feature type="compositionally biased region" description="Acidic residues" evidence="1">
    <location>
        <begin position="49"/>
        <end position="67"/>
    </location>
</feature>
<feature type="compositionally biased region" description="Basic and acidic residues" evidence="1">
    <location>
        <begin position="24"/>
        <end position="38"/>
    </location>
</feature>
<proteinExistence type="predicted"/>
<evidence type="ECO:0000313" key="2">
    <source>
        <dbReference type="EMBL" id="KAL1601434.1"/>
    </source>
</evidence>
<keyword evidence="3" id="KW-1185">Reference proteome</keyword>
<gene>
    <name evidence="2" type="ORF">SLS60_006347</name>
</gene>
<sequence>MSDLEEYDLSDEFAEMYEATAQIAEEKDATTSGEHSEADDGDVLTPPEEIWDEGIAEDIGYDEEYSDNGDYRYTPGDSPTLGNDGVTDTIPVPEHEQRDQEGVVQTEASASSANPPESSPNDPRPGPRLSALLNNLYIMASTGVFAQGRRGSTPASENDERAEEGPPSDDATEDETSRLTPDSSSPARRHSIPYIPSVVDLIAESRAIAREEWNRVYRNDPEYFPNPYDSVDDWDYPYEWH</sequence>
<feature type="compositionally biased region" description="Acidic residues" evidence="1">
    <location>
        <begin position="160"/>
        <end position="174"/>
    </location>
</feature>
<accession>A0ABR3RAF8</accession>
<dbReference type="EMBL" id="JAKJXO020000008">
    <property type="protein sequence ID" value="KAL1601434.1"/>
    <property type="molecule type" value="Genomic_DNA"/>
</dbReference>
<protein>
    <submittedName>
        <fullName evidence="2">Uncharacterized protein</fullName>
    </submittedName>
</protein>
<comment type="caution">
    <text evidence="2">The sequence shown here is derived from an EMBL/GenBank/DDBJ whole genome shotgun (WGS) entry which is preliminary data.</text>
</comment>